<dbReference type="AlphaFoldDB" id="A0ABD1WHN5"/>
<protein>
    <submittedName>
        <fullName evidence="1">Cyclic nucleotide-gated ion channel 20</fullName>
    </submittedName>
</protein>
<dbReference type="Proteomes" id="UP001604277">
    <property type="component" value="Unassembled WGS sequence"/>
</dbReference>
<reference evidence="2" key="1">
    <citation type="submission" date="2024-07" db="EMBL/GenBank/DDBJ databases">
        <title>Two chromosome-level genome assemblies of Korean endemic species Abeliophyllum distichum and Forsythia ovata (Oleaceae).</title>
        <authorList>
            <person name="Jang H."/>
        </authorList>
    </citation>
    <scope>NUCLEOTIDE SEQUENCE [LARGE SCALE GENOMIC DNA]</scope>
</reference>
<evidence type="ECO:0000313" key="2">
    <source>
        <dbReference type="Proteomes" id="UP001604277"/>
    </source>
</evidence>
<accession>A0ABD1WHN5</accession>
<comment type="caution">
    <text evidence="1">The sequence shown here is derived from an EMBL/GenBank/DDBJ whole genome shotgun (WGS) entry which is preliminary data.</text>
</comment>
<dbReference type="EMBL" id="JBFOLJ010000003">
    <property type="protein sequence ID" value="KAL2548303.1"/>
    <property type="molecule type" value="Genomic_DNA"/>
</dbReference>
<evidence type="ECO:0000313" key="1">
    <source>
        <dbReference type="EMBL" id="KAL2548303.1"/>
    </source>
</evidence>
<name>A0ABD1WHN5_9LAMI</name>
<proteinExistence type="predicted"/>
<sequence length="165" mass="18853">MDASEKDEIPMLSTTYLQVYEGNESSASRFSSRTTSASMSIPVNSMDSSEYENNLVGYTGPLRSDRRTSSIQMSSPLYAGRRVDTILSTQGSLRQKNTELKSRQLGMCNDPYYTMCPTYYNFTGHQKNSRMSDIFDAKFHNMIYEMQKVGQRECVLFCILIFQES</sequence>
<organism evidence="1 2">
    <name type="scientific">Forsythia ovata</name>
    <dbReference type="NCBI Taxonomy" id="205694"/>
    <lineage>
        <taxon>Eukaryota</taxon>
        <taxon>Viridiplantae</taxon>
        <taxon>Streptophyta</taxon>
        <taxon>Embryophyta</taxon>
        <taxon>Tracheophyta</taxon>
        <taxon>Spermatophyta</taxon>
        <taxon>Magnoliopsida</taxon>
        <taxon>eudicotyledons</taxon>
        <taxon>Gunneridae</taxon>
        <taxon>Pentapetalae</taxon>
        <taxon>asterids</taxon>
        <taxon>lamiids</taxon>
        <taxon>Lamiales</taxon>
        <taxon>Oleaceae</taxon>
        <taxon>Forsythieae</taxon>
        <taxon>Forsythia</taxon>
    </lineage>
</organism>
<keyword evidence="2" id="KW-1185">Reference proteome</keyword>
<gene>
    <name evidence="1" type="ORF">Fot_09833</name>
</gene>